<evidence type="ECO:0000313" key="2">
    <source>
        <dbReference type="Proteomes" id="UP000677082"/>
    </source>
</evidence>
<dbReference type="AlphaFoldDB" id="A0A920BP83"/>
<gene>
    <name evidence="1" type="ORF">Ato02nite_080160</name>
</gene>
<dbReference type="EMBL" id="BOQN01000111">
    <property type="protein sequence ID" value="GIM96223.1"/>
    <property type="molecule type" value="Genomic_DNA"/>
</dbReference>
<dbReference type="Proteomes" id="UP000677082">
    <property type="component" value="Unassembled WGS sequence"/>
</dbReference>
<proteinExistence type="predicted"/>
<comment type="caution">
    <text evidence="1">The sequence shown here is derived from an EMBL/GenBank/DDBJ whole genome shotgun (WGS) entry which is preliminary data.</text>
</comment>
<sequence length="89" mass="9335">MENPSWPSPLLNAVVRWAAVRSPIQAAWDMAPKPLIVCFGTDGLMFAAAAEASVALMTDAATVATGTAPIVASKVLRRSTFRLSSIGSF</sequence>
<protein>
    <submittedName>
        <fullName evidence="1">Uncharacterized protein</fullName>
    </submittedName>
</protein>
<evidence type="ECO:0000313" key="1">
    <source>
        <dbReference type="EMBL" id="GIM96223.1"/>
    </source>
</evidence>
<organism evidence="1 2">
    <name type="scientific">Paractinoplanes toevensis</name>
    <dbReference type="NCBI Taxonomy" id="571911"/>
    <lineage>
        <taxon>Bacteria</taxon>
        <taxon>Bacillati</taxon>
        <taxon>Actinomycetota</taxon>
        <taxon>Actinomycetes</taxon>
        <taxon>Micromonosporales</taxon>
        <taxon>Micromonosporaceae</taxon>
        <taxon>Paractinoplanes</taxon>
    </lineage>
</organism>
<keyword evidence="2" id="KW-1185">Reference proteome</keyword>
<name>A0A920BP83_9ACTN</name>
<reference evidence="1 2" key="1">
    <citation type="submission" date="2021-03" db="EMBL/GenBank/DDBJ databases">
        <title>Whole genome shotgun sequence of Actinoplanes toevensis NBRC 105298.</title>
        <authorList>
            <person name="Komaki H."/>
            <person name="Tamura T."/>
        </authorList>
    </citation>
    <scope>NUCLEOTIDE SEQUENCE [LARGE SCALE GENOMIC DNA]</scope>
    <source>
        <strain evidence="1 2">NBRC 105298</strain>
    </source>
</reference>
<accession>A0A920BP83</accession>